<gene>
    <name evidence="2" type="ORF">QE152_g19490</name>
</gene>
<accession>A0AAW1KR88</accession>
<evidence type="ECO:0000313" key="3">
    <source>
        <dbReference type="Proteomes" id="UP001458880"/>
    </source>
</evidence>
<evidence type="ECO:0000313" key="2">
    <source>
        <dbReference type="EMBL" id="KAK9722754.1"/>
    </source>
</evidence>
<dbReference type="AlphaFoldDB" id="A0AAW1KR88"/>
<name>A0AAW1KR88_POPJA</name>
<dbReference type="Proteomes" id="UP001458880">
    <property type="component" value="Unassembled WGS sequence"/>
</dbReference>
<proteinExistence type="predicted"/>
<evidence type="ECO:0000256" key="1">
    <source>
        <dbReference type="SAM" id="MobiDB-lite"/>
    </source>
</evidence>
<sequence length="186" mass="21473">MTLEEDFCAETMEDSSDDLENEEVHEIVTEQEEDFCAETMEDSSDDLENEEVHEIVTEQDEEQADDECEGVQSYYYGRNRFKWSANPSKPKATRTESHNIVVQLPGLKGPAKFRNKADPDTIRNLLITEDILTIILTWTNVKLDKMRMEVTIACIAYKKCNPQKNVYVVQKLAFVNHAAQTWTWVS</sequence>
<reference evidence="2 3" key="1">
    <citation type="journal article" date="2024" name="BMC Genomics">
        <title>De novo assembly and annotation of Popillia japonica's genome with initial clues to its potential as an invasive pest.</title>
        <authorList>
            <person name="Cucini C."/>
            <person name="Boschi S."/>
            <person name="Funari R."/>
            <person name="Cardaioli E."/>
            <person name="Iannotti N."/>
            <person name="Marturano G."/>
            <person name="Paoli F."/>
            <person name="Bruttini M."/>
            <person name="Carapelli A."/>
            <person name="Frati F."/>
            <person name="Nardi F."/>
        </authorList>
    </citation>
    <scope>NUCLEOTIDE SEQUENCE [LARGE SCALE GENOMIC DNA]</scope>
    <source>
        <strain evidence="2">DMR45628</strain>
    </source>
</reference>
<feature type="region of interest" description="Disordered" evidence="1">
    <location>
        <begin position="1"/>
        <end position="22"/>
    </location>
</feature>
<protein>
    <submittedName>
        <fullName evidence="2">Uncharacterized protein</fullName>
    </submittedName>
</protein>
<comment type="caution">
    <text evidence="2">The sequence shown here is derived from an EMBL/GenBank/DDBJ whole genome shotgun (WGS) entry which is preliminary data.</text>
</comment>
<dbReference type="EMBL" id="JASPKY010000185">
    <property type="protein sequence ID" value="KAK9722754.1"/>
    <property type="molecule type" value="Genomic_DNA"/>
</dbReference>
<feature type="compositionally biased region" description="Acidic residues" evidence="1">
    <location>
        <begin position="1"/>
        <end position="21"/>
    </location>
</feature>
<organism evidence="2 3">
    <name type="scientific">Popillia japonica</name>
    <name type="common">Japanese beetle</name>
    <dbReference type="NCBI Taxonomy" id="7064"/>
    <lineage>
        <taxon>Eukaryota</taxon>
        <taxon>Metazoa</taxon>
        <taxon>Ecdysozoa</taxon>
        <taxon>Arthropoda</taxon>
        <taxon>Hexapoda</taxon>
        <taxon>Insecta</taxon>
        <taxon>Pterygota</taxon>
        <taxon>Neoptera</taxon>
        <taxon>Endopterygota</taxon>
        <taxon>Coleoptera</taxon>
        <taxon>Polyphaga</taxon>
        <taxon>Scarabaeiformia</taxon>
        <taxon>Scarabaeidae</taxon>
        <taxon>Rutelinae</taxon>
        <taxon>Popillia</taxon>
    </lineage>
</organism>
<keyword evidence="3" id="KW-1185">Reference proteome</keyword>